<dbReference type="InterPro" id="IPR024705">
    <property type="entry name" value="Ssp411"/>
</dbReference>
<dbReference type="Gene3D" id="1.50.10.20">
    <property type="match status" value="1"/>
</dbReference>
<dbReference type="PANTHER" id="PTHR42899:SF1">
    <property type="entry name" value="SPERMATOGENESIS-ASSOCIATED PROTEIN 20"/>
    <property type="match status" value="1"/>
</dbReference>
<evidence type="ECO:0000313" key="3">
    <source>
        <dbReference type="Proteomes" id="UP000243525"/>
    </source>
</evidence>
<dbReference type="CDD" id="cd02955">
    <property type="entry name" value="SSP411"/>
    <property type="match status" value="1"/>
</dbReference>
<organism evidence="2 3">
    <name type="scientific">Mangrovibacterium marinum</name>
    <dbReference type="NCBI Taxonomy" id="1639118"/>
    <lineage>
        <taxon>Bacteria</taxon>
        <taxon>Pseudomonadati</taxon>
        <taxon>Bacteroidota</taxon>
        <taxon>Bacteroidia</taxon>
        <taxon>Marinilabiliales</taxon>
        <taxon>Prolixibacteraceae</taxon>
        <taxon>Mangrovibacterium</taxon>
    </lineage>
</organism>
<proteinExistence type="predicted"/>
<dbReference type="OrthoDB" id="9762614at2"/>
<dbReference type="SUPFAM" id="SSF48208">
    <property type="entry name" value="Six-hairpin glycosidases"/>
    <property type="match status" value="1"/>
</dbReference>
<dbReference type="Gene3D" id="3.40.30.10">
    <property type="entry name" value="Glutaredoxin"/>
    <property type="match status" value="1"/>
</dbReference>
<dbReference type="InterPro" id="IPR004879">
    <property type="entry name" value="Ssp411-like_TRX"/>
</dbReference>
<dbReference type="Gene3D" id="1.50.10.10">
    <property type="match status" value="1"/>
</dbReference>
<dbReference type="EMBL" id="QAAD01000003">
    <property type="protein sequence ID" value="PTN09815.1"/>
    <property type="molecule type" value="Genomic_DNA"/>
</dbReference>
<dbReference type="RefSeq" id="WP_107821198.1">
    <property type="nucleotide sequence ID" value="NZ_OY782574.1"/>
</dbReference>
<dbReference type="InterPro" id="IPR012341">
    <property type="entry name" value="6hp_glycosidase-like_sf"/>
</dbReference>
<dbReference type="SUPFAM" id="SSF52833">
    <property type="entry name" value="Thioredoxin-like"/>
    <property type="match status" value="1"/>
</dbReference>
<evidence type="ECO:0000259" key="1">
    <source>
        <dbReference type="Pfam" id="PF03190"/>
    </source>
</evidence>
<gene>
    <name evidence="2" type="ORF">C8N47_103109</name>
</gene>
<dbReference type="GO" id="GO:0005975">
    <property type="term" value="P:carbohydrate metabolic process"/>
    <property type="evidence" value="ECO:0007669"/>
    <property type="project" value="InterPro"/>
</dbReference>
<accession>A0A2T5C4L0</accession>
<reference evidence="2 3" key="1">
    <citation type="submission" date="2018-04" db="EMBL/GenBank/DDBJ databases">
        <title>Genomic Encyclopedia of Archaeal and Bacterial Type Strains, Phase II (KMG-II): from individual species to whole genera.</title>
        <authorList>
            <person name="Goeker M."/>
        </authorList>
    </citation>
    <scope>NUCLEOTIDE SEQUENCE [LARGE SCALE GENOMIC DNA]</scope>
    <source>
        <strain evidence="2 3">DSM 28823</strain>
    </source>
</reference>
<sequence>MSTHQYTNDLIHETSAYLLQHAHNPVNWMPWGDAAFQKAKAENKLLLISIGYAACHWCHVMEQESFEDEQVAKVMNQHFVCIKIDREERPDVDQLYMTAVQLMTQRGGWPLNAVALPDGRPIWGGTYFPKNVWMNSLQQIADYHSKYPEKTSEYADKLTEGITQSALIPVTAEVQQIDLPAMRKAVDNWQHHFDLEDGGSKGAPKFMLPVNLQFLLRWAHQEPNAAVETHLLNSLEKMAFGGIYDQVGGGFARYSTDSFWKVPHFEKMLYDNGQLLSLYAQAYRKFGNEMYRQVVRETVDWLKADMLSPENGFYCSLDADSDGIEGKYYVWQQTELQDLIKEEYGLFANYFNVNDNGYWEDGNYILLRRQSDSTFAKIHSLELEQLQLKVARWKSLLRQARNKRVRPGLDDKILTSWNALVVSGLAESFKAFGEHEYLELAEKNMDFLLNKLQTKPGILLHSYKNGQAKIEAFLEDYASMIQALIDLFEVTGKTDYLTQADRFCETCFRDFYDAERTIFYFSREGQTDLISRSIEVQDNVIPASNSIMAHNLVRLGHLTDNHRYPITARAMLLVVSDSVLKYPAGHANWMSLALSFAKELFEVAISGEKAIAISREIQQHYLPNCIFCPGNTEQLPLLYNRVKPGVNQIYVCHNQACRLPVSTVSEALKLIEP</sequence>
<dbReference type="AlphaFoldDB" id="A0A2T5C4L0"/>
<dbReference type="InterPro" id="IPR008928">
    <property type="entry name" value="6-hairpin_glycosidase_sf"/>
</dbReference>
<dbReference type="Proteomes" id="UP000243525">
    <property type="component" value="Unassembled WGS sequence"/>
</dbReference>
<name>A0A2T5C4L0_9BACT</name>
<keyword evidence="3" id="KW-1185">Reference proteome</keyword>
<dbReference type="InterPro" id="IPR036249">
    <property type="entry name" value="Thioredoxin-like_sf"/>
</dbReference>
<dbReference type="PANTHER" id="PTHR42899">
    <property type="entry name" value="SPERMATOGENESIS-ASSOCIATED PROTEIN 20"/>
    <property type="match status" value="1"/>
</dbReference>
<comment type="caution">
    <text evidence="2">The sequence shown here is derived from an EMBL/GenBank/DDBJ whole genome shotgun (WGS) entry which is preliminary data.</text>
</comment>
<evidence type="ECO:0000313" key="2">
    <source>
        <dbReference type="EMBL" id="PTN09815.1"/>
    </source>
</evidence>
<protein>
    <recommendedName>
        <fullName evidence="1">Spermatogenesis-associated protein 20-like TRX domain-containing protein</fullName>
    </recommendedName>
</protein>
<feature type="domain" description="Spermatogenesis-associated protein 20-like TRX" evidence="1">
    <location>
        <begin position="7"/>
        <end position="160"/>
    </location>
</feature>
<dbReference type="Pfam" id="PF03190">
    <property type="entry name" value="Thioredox_DsbH"/>
    <property type="match status" value="1"/>
</dbReference>
<dbReference type="PIRSF" id="PIRSF006402">
    <property type="entry name" value="UCP006402_thioredoxin"/>
    <property type="match status" value="1"/>
</dbReference>